<dbReference type="SUPFAM" id="SSF89796">
    <property type="entry name" value="CoA-transferase family III (CaiB/BaiF)"/>
    <property type="match status" value="1"/>
</dbReference>
<dbReference type="InterPro" id="IPR044855">
    <property type="entry name" value="CoA-Trfase_III_dom3_sf"/>
</dbReference>
<dbReference type="GO" id="GO:0016853">
    <property type="term" value="F:isomerase activity"/>
    <property type="evidence" value="ECO:0007669"/>
    <property type="project" value="UniProtKB-KW"/>
</dbReference>
<dbReference type="Gene3D" id="3.40.50.10540">
    <property type="entry name" value="Crotonobetainyl-coa:carnitine coa-transferase, domain 1"/>
    <property type="match status" value="1"/>
</dbReference>
<sequence>MQNILSGLRIVEGSAFVAAPSGGMTLGQLGADVIRFDPIGGGIDYNRWPVTNDQKSLYWHSLNKGKRSIAVDFRRPEGQELLTRLITLPGDDAGLFLTNFPAKGWLSYDQLAKQREDLIYLNLIGDRHGRGALDYTVNCKVGFPAITGIGKSGEIPPLNNPLPAWDVITGQQIALGLLAAERHRTRTGQGQLVRITLADVALATLGNLGYIAEMMINGEERDGIGNNLFGTYGHDFQCQDGERVMVVGVSPNQWRALVNVTGTEAQVAELQQRMGLDFIKEGDRYKGSDGITEIFRPWFSERRFEQVASELDNAGACWGKYQSIREVVENDIDCSADNPLFQMVDQPGIGEYLMPDHPLRFTGLEQEAVRPAPRLGQHTEEILADTLGLSSGEIAKLFDAKIVAGSDQQ</sequence>
<dbReference type="EMBL" id="VTUU01000007">
    <property type="protein sequence ID" value="KAA1172291.1"/>
    <property type="molecule type" value="Genomic_DNA"/>
</dbReference>
<evidence type="ECO:0000313" key="2">
    <source>
        <dbReference type="Proteomes" id="UP000323161"/>
    </source>
</evidence>
<gene>
    <name evidence="1" type="ORF">FWJ25_13930</name>
</gene>
<dbReference type="AlphaFoldDB" id="A0A5B0VE85"/>
<proteinExistence type="predicted"/>
<dbReference type="Proteomes" id="UP000323161">
    <property type="component" value="Unassembled WGS sequence"/>
</dbReference>
<dbReference type="PANTHER" id="PTHR48228">
    <property type="entry name" value="SUCCINYL-COA--D-CITRAMALATE COA-TRANSFERASE"/>
    <property type="match status" value="1"/>
</dbReference>
<keyword evidence="1" id="KW-0413">Isomerase</keyword>
<dbReference type="InterPro" id="IPR023606">
    <property type="entry name" value="CoA-Trfase_III_dom_1_sf"/>
</dbReference>
<accession>A0A5B0VE85</accession>
<name>A0A5B0VE85_9GAMM</name>
<dbReference type="Pfam" id="PF02515">
    <property type="entry name" value="CoA_transf_3"/>
    <property type="match status" value="1"/>
</dbReference>
<evidence type="ECO:0000313" key="1">
    <source>
        <dbReference type="EMBL" id="KAA1172291.1"/>
    </source>
</evidence>
<dbReference type="InterPro" id="IPR050509">
    <property type="entry name" value="CoA-transferase_III"/>
</dbReference>
<reference evidence="1 2" key="1">
    <citation type="submission" date="2019-08" db="EMBL/GenBank/DDBJ databases">
        <title>Marinobacter ZYF650 sp. nov., a marine bacterium isolated from seawater of the Mariana trench.</title>
        <authorList>
            <person name="Ahmad W."/>
        </authorList>
    </citation>
    <scope>NUCLEOTIDE SEQUENCE [LARGE SCALE GENOMIC DNA]</scope>
    <source>
        <strain evidence="1 2">ZYF650</strain>
    </source>
</reference>
<dbReference type="InterPro" id="IPR003673">
    <property type="entry name" value="CoA-Trfase_fam_III"/>
</dbReference>
<protein>
    <submittedName>
        <fullName evidence="1">2-methylfumaryl-CoA isomerase</fullName>
    </submittedName>
</protein>
<organism evidence="1 2">
    <name type="scientific">Marinobacter salinexigens</name>
    <dbReference type="NCBI Taxonomy" id="2919747"/>
    <lineage>
        <taxon>Bacteria</taxon>
        <taxon>Pseudomonadati</taxon>
        <taxon>Pseudomonadota</taxon>
        <taxon>Gammaproteobacteria</taxon>
        <taxon>Pseudomonadales</taxon>
        <taxon>Marinobacteraceae</taxon>
        <taxon>Marinobacter</taxon>
    </lineage>
</organism>
<dbReference type="RefSeq" id="WP_149600873.1">
    <property type="nucleotide sequence ID" value="NZ_VTUU01000007.1"/>
</dbReference>
<dbReference type="PANTHER" id="PTHR48228:SF5">
    <property type="entry name" value="ALPHA-METHYLACYL-COA RACEMASE"/>
    <property type="match status" value="1"/>
</dbReference>
<dbReference type="Gene3D" id="3.30.1540.10">
    <property type="entry name" value="formyl-coa transferase, domain 3"/>
    <property type="match status" value="1"/>
</dbReference>
<comment type="caution">
    <text evidence="1">The sequence shown here is derived from an EMBL/GenBank/DDBJ whole genome shotgun (WGS) entry which is preliminary data.</text>
</comment>
<keyword evidence="2" id="KW-1185">Reference proteome</keyword>